<evidence type="ECO:0000256" key="3">
    <source>
        <dbReference type="PROSITE-ProRule" id="PRU00708"/>
    </source>
</evidence>
<dbReference type="InterPro" id="IPR002885">
    <property type="entry name" value="PPR_rpt"/>
</dbReference>
<organism evidence="4 5">
    <name type="scientific">Dipteronia sinensis</name>
    <dbReference type="NCBI Taxonomy" id="43782"/>
    <lineage>
        <taxon>Eukaryota</taxon>
        <taxon>Viridiplantae</taxon>
        <taxon>Streptophyta</taxon>
        <taxon>Embryophyta</taxon>
        <taxon>Tracheophyta</taxon>
        <taxon>Spermatophyta</taxon>
        <taxon>Magnoliopsida</taxon>
        <taxon>eudicotyledons</taxon>
        <taxon>Gunneridae</taxon>
        <taxon>Pentapetalae</taxon>
        <taxon>rosids</taxon>
        <taxon>malvids</taxon>
        <taxon>Sapindales</taxon>
        <taxon>Sapindaceae</taxon>
        <taxon>Hippocastanoideae</taxon>
        <taxon>Acereae</taxon>
        <taxon>Dipteronia</taxon>
    </lineage>
</organism>
<dbReference type="PANTHER" id="PTHR46128">
    <property type="entry name" value="MITOCHONDRIAL GROUP I INTRON SPLICING FACTOR CCM1"/>
    <property type="match status" value="1"/>
</dbReference>
<evidence type="ECO:0000313" key="5">
    <source>
        <dbReference type="Proteomes" id="UP001281410"/>
    </source>
</evidence>
<accession>A0AAE0AD49</accession>
<protein>
    <recommendedName>
        <fullName evidence="6">Pentatricopeptide repeat-containing protein</fullName>
    </recommendedName>
</protein>
<sequence length="124" mass="14807">MQKRGVRPNIVTYNVLIDGYGNFKEAKRLFEGIEKRGLRPYIITYNVLIDGYGKKRKLEESYRLFKEMENIGVSNTLINEYRKKENLEEAKWLFEKMEKKGVRYDIVTYTTLIDGYYTTTRKGR</sequence>
<dbReference type="AlphaFoldDB" id="A0AAE0AD49"/>
<dbReference type="EMBL" id="JANJYJ010000005">
    <property type="protein sequence ID" value="KAK3211107.1"/>
    <property type="molecule type" value="Genomic_DNA"/>
</dbReference>
<dbReference type="Pfam" id="PF13812">
    <property type="entry name" value="PPR_3"/>
    <property type="match status" value="1"/>
</dbReference>
<dbReference type="Gene3D" id="1.25.40.10">
    <property type="entry name" value="Tetratricopeptide repeat domain"/>
    <property type="match status" value="2"/>
</dbReference>
<evidence type="ECO:0000313" key="4">
    <source>
        <dbReference type="EMBL" id="KAK3211107.1"/>
    </source>
</evidence>
<comment type="caution">
    <text evidence="4">The sequence shown here is derived from an EMBL/GenBank/DDBJ whole genome shotgun (WGS) entry which is preliminary data.</text>
</comment>
<dbReference type="SUPFAM" id="SSF81901">
    <property type="entry name" value="HCP-like"/>
    <property type="match status" value="1"/>
</dbReference>
<evidence type="ECO:0000256" key="2">
    <source>
        <dbReference type="ARBA" id="ARBA00022737"/>
    </source>
</evidence>
<evidence type="ECO:0000256" key="1">
    <source>
        <dbReference type="ARBA" id="ARBA00007626"/>
    </source>
</evidence>
<comment type="similarity">
    <text evidence="1">Belongs to the PPR family. P subfamily.</text>
</comment>
<proteinExistence type="inferred from homology"/>
<dbReference type="Proteomes" id="UP001281410">
    <property type="component" value="Unassembled WGS sequence"/>
</dbReference>
<reference evidence="4" key="1">
    <citation type="journal article" date="2023" name="Plant J.">
        <title>Genome sequences and population genomics provide insights into the demographic history, inbreeding, and mutation load of two 'living fossil' tree species of Dipteronia.</title>
        <authorList>
            <person name="Feng Y."/>
            <person name="Comes H.P."/>
            <person name="Chen J."/>
            <person name="Zhu S."/>
            <person name="Lu R."/>
            <person name="Zhang X."/>
            <person name="Li P."/>
            <person name="Qiu J."/>
            <person name="Olsen K.M."/>
            <person name="Qiu Y."/>
        </authorList>
    </citation>
    <scope>NUCLEOTIDE SEQUENCE</scope>
    <source>
        <strain evidence="4">NBL</strain>
    </source>
</reference>
<dbReference type="InterPro" id="IPR011990">
    <property type="entry name" value="TPR-like_helical_dom_sf"/>
</dbReference>
<gene>
    <name evidence="4" type="ORF">Dsin_015813</name>
</gene>
<keyword evidence="2" id="KW-0677">Repeat</keyword>
<dbReference type="Pfam" id="PF13041">
    <property type="entry name" value="PPR_2"/>
    <property type="match status" value="1"/>
</dbReference>
<keyword evidence="5" id="KW-1185">Reference proteome</keyword>
<dbReference type="PANTHER" id="PTHR46128:SF211">
    <property type="entry name" value="PENTACOTRIPEPTIDE-REPEAT REGION OF PRORP DOMAIN-CONTAINING PROTEIN"/>
    <property type="match status" value="1"/>
</dbReference>
<evidence type="ECO:0008006" key="6">
    <source>
        <dbReference type="Google" id="ProtNLM"/>
    </source>
</evidence>
<dbReference type="PROSITE" id="PS51375">
    <property type="entry name" value="PPR"/>
    <property type="match status" value="1"/>
</dbReference>
<dbReference type="NCBIfam" id="TIGR00756">
    <property type="entry name" value="PPR"/>
    <property type="match status" value="3"/>
</dbReference>
<dbReference type="InterPro" id="IPR050872">
    <property type="entry name" value="PPR_P_subfamily"/>
</dbReference>
<name>A0AAE0AD49_9ROSI</name>
<feature type="repeat" description="PPR" evidence="3">
    <location>
        <begin position="41"/>
        <end position="75"/>
    </location>
</feature>